<name>A0A143DEG1_9PROT</name>
<keyword evidence="1" id="KW-0378">Hydrolase</keyword>
<dbReference type="RefSeq" id="WP_066134311.1">
    <property type="nucleotide sequence ID" value="NZ_CP014525.1"/>
</dbReference>
<dbReference type="SFLD" id="SFLDS00003">
    <property type="entry name" value="Haloacid_Dehalogenase"/>
    <property type="match status" value="1"/>
</dbReference>
<dbReference type="Proteomes" id="UP000076066">
    <property type="component" value="Chromosome"/>
</dbReference>
<dbReference type="SFLD" id="SFLDG01129">
    <property type="entry name" value="C1.5:_HAD__Beta-PGM__Phosphata"/>
    <property type="match status" value="1"/>
</dbReference>
<sequence>MHQHAEKLLQHPVDHVTTWLFDLDNTLYPGTSSLFPQVEARIRHFVARHLNLDEDAARIMQKQYYHTYGTTMRGLMVEHGVDPHTFLDYVHDIDHSALAPDPALRKALLQLPGRRLIFTNGSGKHARAVLKALDLEQVFEGVFDIHAAEYCPKPNPETYHRMTAAFGLDPKTTAFFEDSPQNLETAATMGMTTVLVHCGPGLPPLALFPEQALSAYCHHMTDHLTTWLEAALHSLNRNP</sequence>
<dbReference type="EMBL" id="CP014525">
    <property type="protein sequence ID" value="AMW34673.1"/>
    <property type="molecule type" value="Genomic_DNA"/>
</dbReference>
<dbReference type="OrthoDB" id="9803141at2"/>
<dbReference type="Pfam" id="PF00702">
    <property type="entry name" value="Hydrolase"/>
    <property type="match status" value="1"/>
</dbReference>
<dbReference type="InterPro" id="IPR010237">
    <property type="entry name" value="Pyr-5-nucltdase"/>
</dbReference>
<dbReference type="Gene3D" id="3.40.50.1000">
    <property type="entry name" value="HAD superfamily/HAD-like"/>
    <property type="match status" value="1"/>
</dbReference>
<organism evidence="1 2">
    <name type="scientific">Haematospirillum jordaniae</name>
    <dbReference type="NCBI Taxonomy" id="1549855"/>
    <lineage>
        <taxon>Bacteria</taxon>
        <taxon>Pseudomonadati</taxon>
        <taxon>Pseudomonadota</taxon>
        <taxon>Alphaproteobacteria</taxon>
        <taxon>Rhodospirillales</taxon>
        <taxon>Novispirillaceae</taxon>
        <taxon>Haematospirillum</taxon>
    </lineage>
</organism>
<protein>
    <submittedName>
        <fullName evidence="1">HAD family hydrolase</fullName>
    </submittedName>
</protein>
<dbReference type="NCBIfam" id="TIGR01509">
    <property type="entry name" value="HAD-SF-IA-v3"/>
    <property type="match status" value="1"/>
</dbReference>
<dbReference type="SUPFAM" id="SSF56784">
    <property type="entry name" value="HAD-like"/>
    <property type="match status" value="1"/>
</dbReference>
<evidence type="ECO:0000313" key="1">
    <source>
        <dbReference type="EMBL" id="AMW34673.1"/>
    </source>
</evidence>
<gene>
    <name evidence="1" type="ORF">AY555_05195</name>
</gene>
<dbReference type="KEGG" id="hjo:AY555_05195"/>
<proteinExistence type="predicted"/>
<accession>A0A143DEG1</accession>
<dbReference type="STRING" id="1549855.AY555_05195"/>
<dbReference type="GeneID" id="53316547"/>
<reference evidence="1 2" key="1">
    <citation type="submission" date="2016-02" db="EMBL/GenBank/DDBJ databases">
        <title>Complete Genome of H5569, the type strain of the newly described species Haematospirillium jordaniae.</title>
        <authorList>
            <person name="Nicholson A.C."/>
            <person name="Humrighouse B.W."/>
            <person name="Loparov V."/>
            <person name="McQuiston J.R."/>
        </authorList>
    </citation>
    <scope>NUCLEOTIDE SEQUENCE [LARGE SCALE GENOMIC DNA]</scope>
    <source>
        <strain evidence="1 2">H5569</strain>
    </source>
</reference>
<evidence type="ECO:0000313" key="2">
    <source>
        <dbReference type="Proteomes" id="UP000076066"/>
    </source>
</evidence>
<keyword evidence="2" id="KW-1185">Reference proteome</keyword>
<dbReference type="CDD" id="cd02604">
    <property type="entry name" value="HAD_5NT"/>
    <property type="match status" value="1"/>
</dbReference>
<dbReference type="NCBIfam" id="TIGR01993">
    <property type="entry name" value="Pyr-5-nucltdase"/>
    <property type="match status" value="1"/>
</dbReference>
<dbReference type="Gene3D" id="1.10.150.450">
    <property type="match status" value="1"/>
</dbReference>
<dbReference type="PANTHER" id="PTHR12725">
    <property type="entry name" value="HALOACID DEHALOGENASE-LIKE HYDROLASE"/>
    <property type="match status" value="1"/>
</dbReference>
<dbReference type="SFLD" id="SFLDG01132">
    <property type="entry name" value="C1.5.3:_5'-Nucleotidase_Like"/>
    <property type="match status" value="1"/>
</dbReference>
<dbReference type="InterPro" id="IPR023214">
    <property type="entry name" value="HAD_sf"/>
</dbReference>
<dbReference type="PANTHER" id="PTHR12725:SF117">
    <property type="entry name" value="HALOACID DEHALOGENASE-LIKE HYDROLASE"/>
    <property type="match status" value="1"/>
</dbReference>
<dbReference type="GO" id="GO:0016787">
    <property type="term" value="F:hydrolase activity"/>
    <property type="evidence" value="ECO:0007669"/>
    <property type="project" value="UniProtKB-KW"/>
</dbReference>
<dbReference type="InterPro" id="IPR036412">
    <property type="entry name" value="HAD-like_sf"/>
</dbReference>
<dbReference type="InterPro" id="IPR006439">
    <property type="entry name" value="HAD-SF_hydro_IA"/>
</dbReference>
<dbReference type="AlphaFoldDB" id="A0A143DEG1"/>